<reference evidence="2 3" key="1">
    <citation type="journal article" date="2021" name="Int. J. Syst. Evol. Microbiol.">
        <title>Novosphingobium decolorationis sp. nov., an aniline blue-decolourizing bacterium isolated from East Pacific sediment.</title>
        <authorList>
            <person name="Chen X."/>
            <person name="Dong B."/>
            <person name="Chen T."/>
            <person name="Ren N."/>
            <person name="Wang J."/>
            <person name="Xu Y."/>
            <person name="Yang J."/>
            <person name="Zhu S."/>
            <person name="Chen J."/>
        </authorList>
    </citation>
    <scope>NUCLEOTIDE SEQUENCE [LARGE SCALE GENOMIC DNA]</scope>
    <source>
        <strain evidence="2 3">502str22</strain>
    </source>
</reference>
<gene>
    <name evidence="2" type="ORF">HT578_03835</name>
</gene>
<protein>
    <submittedName>
        <fullName evidence="2">Helix-turn-helix transcriptional regulator</fullName>
    </submittedName>
</protein>
<evidence type="ECO:0000259" key="1">
    <source>
        <dbReference type="PROSITE" id="PS50943"/>
    </source>
</evidence>
<name>A0ABX8E2X7_9SPHN</name>
<accession>A0ABX8E2X7</accession>
<dbReference type="EMBL" id="CP054856">
    <property type="protein sequence ID" value="QVM82954.1"/>
    <property type="molecule type" value="Genomic_DNA"/>
</dbReference>
<keyword evidence="3" id="KW-1185">Reference proteome</keyword>
<proteinExistence type="predicted"/>
<organism evidence="2 3">
    <name type="scientific">Novosphingobium decolorationis</name>
    <dbReference type="NCBI Taxonomy" id="2698673"/>
    <lineage>
        <taxon>Bacteria</taxon>
        <taxon>Pseudomonadati</taxon>
        <taxon>Pseudomonadota</taxon>
        <taxon>Alphaproteobacteria</taxon>
        <taxon>Sphingomonadales</taxon>
        <taxon>Sphingomonadaceae</taxon>
        <taxon>Novosphingobium</taxon>
    </lineage>
</organism>
<dbReference type="PROSITE" id="PS50943">
    <property type="entry name" value="HTH_CROC1"/>
    <property type="match status" value="1"/>
</dbReference>
<dbReference type="CDD" id="cd00093">
    <property type="entry name" value="HTH_XRE"/>
    <property type="match status" value="1"/>
</dbReference>
<evidence type="ECO:0000313" key="3">
    <source>
        <dbReference type="Proteomes" id="UP000677126"/>
    </source>
</evidence>
<dbReference type="Proteomes" id="UP000677126">
    <property type="component" value="Chromosome"/>
</dbReference>
<dbReference type="RefSeq" id="WP_213502239.1">
    <property type="nucleotide sequence ID" value="NZ_CP054856.1"/>
</dbReference>
<evidence type="ECO:0000313" key="2">
    <source>
        <dbReference type="EMBL" id="QVM82954.1"/>
    </source>
</evidence>
<dbReference type="Gene3D" id="1.10.260.40">
    <property type="entry name" value="lambda repressor-like DNA-binding domains"/>
    <property type="match status" value="1"/>
</dbReference>
<dbReference type="Pfam" id="PF13560">
    <property type="entry name" value="HTH_31"/>
    <property type="match status" value="1"/>
</dbReference>
<dbReference type="SUPFAM" id="SSF47413">
    <property type="entry name" value="lambda repressor-like DNA-binding domains"/>
    <property type="match status" value="1"/>
</dbReference>
<feature type="domain" description="HTH cro/C1-type" evidence="1">
    <location>
        <begin position="10"/>
        <end position="66"/>
    </location>
</feature>
<dbReference type="InterPro" id="IPR001387">
    <property type="entry name" value="Cro/C1-type_HTH"/>
</dbReference>
<dbReference type="InterPro" id="IPR010982">
    <property type="entry name" value="Lambda_DNA-bd_dom_sf"/>
</dbReference>
<sequence length="74" mass="8471">MTQSPKLHPLRKWRKAKGWTLEQCANAVGTSRHVWSDWERGRRRPNNNFMPKVRELTGGEVSADDFFPSFGAAA</sequence>